<evidence type="ECO:0000313" key="2">
    <source>
        <dbReference type="Proteomes" id="UP001138921"/>
    </source>
</evidence>
<reference evidence="1" key="2">
    <citation type="submission" date="2021-03" db="EMBL/GenBank/DDBJ databases">
        <authorList>
            <person name="Artuso I."/>
            <person name="Turrini P."/>
            <person name="Pirolo M."/>
            <person name="Lugli G.A."/>
            <person name="Ventura M."/>
            <person name="Visca P."/>
        </authorList>
    </citation>
    <scope>NUCLEOTIDE SEQUENCE</scope>
    <source>
        <strain evidence="1">LMG 26462</strain>
    </source>
</reference>
<protein>
    <recommendedName>
        <fullName evidence="3">ATP-dependent DNA ligase family profile domain-containing protein</fullName>
    </recommendedName>
</protein>
<organism evidence="1 2">
    <name type="scientific">Aminobacter anthyllidis</name>
    <dbReference type="NCBI Taxonomy" id="1035067"/>
    <lineage>
        <taxon>Bacteria</taxon>
        <taxon>Pseudomonadati</taxon>
        <taxon>Pseudomonadota</taxon>
        <taxon>Alphaproteobacteria</taxon>
        <taxon>Hyphomicrobiales</taxon>
        <taxon>Phyllobacteriaceae</taxon>
        <taxon>Aminobacter</taxon>
    </lineage>
</organism>
<dbReference type="EMBL" id="JAFLWW010000019">
    <property type="protein sequence ID" value="MBT1160207.1"/>
    <property type="molecule type" value="Genomic_DNA"/>
</dbReference>
<keyword evidence="2" id="KW-1185">Reference proteome</keyword>
<evidence type="ECO:0008006" key="3">
    <source>
        <dbReference type="Google" id="ProtNLM"/>
    </source>
</evidence>
<dbReference type="Gene3D" id="3.30.1490.70">
    <property type="match status" value="1"/>
</dbReference>
<proteinExistence type="predicted"/>
<dbReference type="Proteomes" id="UP001138921">
    <property type="component" value="Unassembled WGS sequence"/>
</dbReference>
<gene>
    <name evidence="1" type="ORF">J1C56_32270</name>
</gene>
<accession>A0A9X1AIQ3</accession>
<reference evidence="1" key="1">
    <citation type="journal article" date="2021" name="Microorganisms">
        <title>Phylogenomic Reconstruction and Metabolic Potential of the Genus Aminobacter.</title>
        <authorList>
            <person name="Artuso I."/>
            <person name="Turrini P."/>
            <person name="Pirolo M."/>
            <person name="Lugli G.A."/>
            <person name="Ventura M."/>
            <person name="Visca P."/>
        </authorList>
    </citation>
    <scope>NUCLEOTIDE SEQUENCE</scope>
    <source>
        <strain evidence="1">LMG 26462</strain>
    </source>
</reference>
<name>A0A9X1AIQ3_9HYPH</name>
<comment type="caution">
    <text evidence="1">The sequence shown here is derived from an EMBL/GenBank/DDBJ whole genome shotgun (WGS) entry which is preliminary data.</text>
</comment>
<sequence>MLGDPRPTCPLQFSQAFEGSGAEFFAAVEKMDLEGMVSKRRASIYRSGPSLDWVEAKTYITGEFVVIDYERKHGAAPSLLLAMEADDRMTYVGRAIPAIPQAKRDELCRALEFLHASHFATPIGAAATRPLSGPKGHG</sequence>
<dbReference type="SUPFAM" id="SSF56091">
    <property type="entry name" value="DNA ligase/mRNA capping enzyme, catalytic domain"/>
    <property type="match status" value="1"/>
</dbReference>
<evidence type="ECO:0000313" key="1">
    <source>
        <dbReference type="EMBL" id="MBT1160207.1"/>
    </source>
</evidence>
<dbReference type="AlphaFoldDB" id="A0A9X1AIQ3"/>
<dbReference type="RefSeq" id="WP_214393994.1">
    <property type="nucleotide sequence ID" value="NZ_JAFLWW010000019.1"/>
</dbReference>